<dbReference type="InterPro" id="IPR036778">
    <property type="entry name" value="OHCU_decarboxylase_sf"/>
</dbReference>
<evidence type="ECO:0008006" key="13">
    <source>
        <dbReference type="Google" id="ProtNLM"/>
    </source>
</evidence>
<evidence type="ECO:0000256" key="2">
    <source>
        <dbReference type="ARBA" id="ARBA00001163"/>
    </source>
</evidence>
<dbReference type="SUPFAM" id="SSF158694">
    <property type="entry name" value="UraD-Like"/>
    <property type="match status" value="1"/>
</dbReference>
<gene>
    <name evidence="11" type="ORF">GCM10010357_07880</name>
</gene>
<evidence type="ECO:0000259" key="9">
    <source>
        <dbReference type="Pfam" id="PF00576"/>
    </source>
</evidence>
<dbReference type="InterPro" id="IPR023418">
    <property type="entry name" value="Thyroxine_BS"/>
</dbReference>
<dbReference type="NCBIfam" id="NF010372">
    <property type="entry name" value="PRK13798.1"/>
    <property type="match status" value="1"/>
</dbReference>
<evidence type="ECO:0000313" key="12">
    <source>
        <dbReference type="Proteomes" id="UP001500879"/>
    </source>
</evidence>
<name>A0ABN0YB21_9ACTN</name>
<dbReference type="InterPro" id="IPR018020">
    <property type="entry name" value="OHCU_decarboxylase"/>
</dbReference>
<dbReference type="PRINTS" id="PR00189">
    <property type="entry name" value="TRNSTHYRETIN"/>
</dbReference>
<evidence type="ECO:0000256" key="6">
    <source>
        <dbReference type="ARBA" id="ARBA00022801"/>
    </source>
</evidence>
<dbReference type="InterPro" id="IPR014306">
    <property type="entry name" value="Hydroxyisourate_hydrolase"/>
</dbReference>
<comment type="caution">
    <text evidence="11">The sequence shown here is derived from an EMBL/GenBank/DDBJ whole genome shotgun (WGS) entry which is preliminary data.</text>
</comment>
<dbReference type="Gene3D" id="1.10.3330.10">
    <property type="entry name" value="Oxo-4-hydroxy-4-carboxy-5-ureidoimidazoline decarboxylase"/>
    <property type="match status" value="1"/>
</dbReference>
<dbReference type="SUPFAM" id="SSF49472">
    <property type="entry name" value="Transthyretin (synonym: prealbumin)"/>
    <property type="match status" value="1"/>
</dbReference>
<dbReference type="Proteomes" id="UP001500879">
    <property type="component" value="Unassembled WGS sequence"/>
</dbReference>
<accession>A0ABN0YB21</accession>
<evidence type="ECO:0000256" key="3">
    <source>
        <dbReference type="ARBA" id="ARBA00004754"/>
    </source>
</evidence>
<dbReference type="PANTHER" id="PTHR43466">
    <property type="entry name" value="2-OXO-4-HYDROXY-4-CARBOXY-5-UREIDOIMIDAZOLINE DECARBOXYLASE-RELATED"/>
    <property type="match status" value="1"/>
</dbReference>
<feature type="domain" description="Transthyretin/hydroxyisourate hydrolase" evidence="9">
    <location>
        <begin position="172"/>
        <end position="280"/>
    </location>
</feature>
<dbReference type="InterPro" id="IPR036817">
    <property type="entry name" value="Transthyretin/HIU_hydrolase_sf"/>
</dbReference>
<evidence type="ECO:0000256" key="5">
    <source>
        <dbReference type="ARBA" id="ARBA00022793"/>
    </source>
</evidence>
<keyword evidence="7" id="KW-0456">Lyase</keyword>
<evidence type="ECO:0000256" key="8">
    <source>
        <dbReference type="SAM" id="MobiDB-lite"/>
    </source>
</evidence>
<organism evidence="11 12">
    <name type="scientific">Streptomyces luteireticuli</name>
    <dbReference type="NCBI Taxonomy" id="173858"/>
    <lineage>
        <taxon>Bacteria</taxon>
        <taxon>Bacillati</taxon>
        <taxon>Actinomycetota</taxon>
        <taxon>Actinomycetes</taxon>
        <taxon>Kitasatosporales</taxon>
        <taxon>Streptomycetaceae</taxon>
        <taxon>Streptomyces</taxon>
    </lineage>
</organism>
<dbReference type="InterPro" id="IPR023416">
    <property type="entry name" value="Transthyretin/HIU_hydrolase_d"/>
</dbReference>
<dbReference type="InterPro" id="IPR017595">
    <property type="entry name" value="OHCU_decarboxylase-2"/>
</dbReference>
<dbReference type="InterPro" id="IPR000895">
    <property type="entry name" value="Transthyretin/HIU_hydrolase"/>
</dbReference>
<keyword evidence="4" id="KW-0659">Purine metabolism</keyword>
<comment type="catalytic activity">
    <reaction evidence="1">
        <text>5-hydroxyisourate + H2O = 5-hydroxy-2-oxo-4-ureido-2,5-dihydro-1H-imidazole-5-carboxylate + H(+)</text>
        <dbReference type="Rhea" id="RHEA:23736"/>
        <dbReference type="ChEBI" id="CHEBI:15377"/>
        <dbReference type="ChEBI" id="CHEBI:15378"/>
        <dbReference type="ChEBI" id="CHEBI:18072"/>
        <dbReference type="ChEBI" id="CHEBI:58639"/>
        <dbReference type="EC" id="3.5.2.17"/>
    </reaction>
</comment>
<evidence type="ECO:0000256" key="7">
    <source>
        <dbReference type="ARBA" id="ARBA00023239"/>
    </source>
</evidence>
<keyword evidence="6" id="KW-0378">Hydrolase</keyword>
<dbReference type="RefSeq" id="WP_344019814.1">
    <property type="nucleotide sequence ID" value="NZ_BAAABX010000007.1"/>
</dbReference>
<dbReference type="EMBL" id="BAAABX010000007">
    <property type="protein sequence ID" value="GAA0389609.1"/>
    <property type="molecule type" value="Genomic_DNA"/>
</dbReference>
<keyword evidence="12" id="KW-1185">Reference proteome</keyword>
<protein>
    <recommendedName>
        <fullName evidence="13">Hydroxyisourate hydrolase</fullName>
    </recommendedName>
</protein>
<sequence length="281" mass="29510">MTASSAPGLARFNAAEDDAARTALLEICASTTWTGALLARRPYPDLRTLLGASDAAVAALDEADLAEAMSAHPPIGRPAEGDGRSAREQRGMADAPDDLRAELLGLNLAYQEKFGHVFLICASGLTATELRDAVRRRIADPPEKEREAVRTELAKINRLRLAALAGASAATVSTHVLDTAAGRPAAGIAVALAARTGTGRWREVGEAVTDADGRCARLPPLPAHATHARLRFGTESYLTREPAGGAAFFPEVTAVLAVAPGEHHHLPLLLSPFGYSVYRGS</sequence>
<dbReference type="Gene3D" id="2.60.40.180">
    <property type="entry name" value="Transthyretin/hydroxyisourate hydrolase domain"/>
    <property type="match status" value="1"/>
</dbReference>
<evidence type="ECO:0000259" key="10">
    <source>
        <dbReference type="Pfam" id="PF09349"/>
    </source>
</evidence>
<dbReference type="NCBIfam" id="TIGR03180">
    <property type="entry name" value="UraD_2"/>
    <property type="match status" value="1"/>
</dbReference>
<evidence type="ECO:0000313" key="11">
    <source>
        <dbReference type="EMBL" id="GAA0389609.1"/>
    </source>
</evidence>
<evidence type="ECO:0000256" key="1">
    <source>
        <dbReference type="ARBA" id="ARBA00001043"/>
    </source>
</evidence>
<evidence type="ECO:0000256" key="4">
    <source>
        <dbReference type="ARBA" id="ARBA00022631"/>
    </source>
</evidence>
<dbReference type="PANTHER" id="PTHR43466:SF1">
    <property type="entry name" value="2-OXO-4-HYDROXY-4-CARBOXY-5-UREIDOIMIDAZOLINE DECARBOXYLASE-RELATED"/>
    <property type="match status" value="1"/>
</dbReference>
<comment type="catalytic activity">
    <reaction evidence="2">
        <text>5-hydroxy-2-oxo-4-ureido-2,5-dihydro-1H-imidazole-5-carboxylate + H(+) = (S)-allantoin + CO2</text>
        <dbReference type="Rhea" id="RHEA:26301"/>
        <dbReference type="ChEBI" id="CHEBI:15378"/>
        <dbReference type="ChEBI" id="CHEBI:15678"/>
        <dbReference type="ChEBI" id="CHEBI:16526"/>
        <dbReference type="ChEBI" id="CHEBI:58639"/>
        <dbReference type="EC" id="4.1.1.97"/>
    </reaction>
</comment>
<feature type="region of interest" description="Disordered" evidence="8">
    <location>
        <begin position="69"/>
        <end position="92"/>
    </location>
</feature>
<dbReference type="NCBIfam" id="TIGR02962">
    <property type="entry name" value="hdxy_isourate"/>
    <property type="match status" value="1"/>
</dbReference>
<keyword evidence="5" id="KW-0210">Decarboxylase</keyword>
<dbReference type="Pfam" id="PF00576">
    <property type="entry name" value="Transthyretin"/>
    <property type="match status" value="1"/>
</dbReference>
<feature type="compositionally biased region" description="Basic and acidic residues" evidence="8">
    <location>
        <begin position="79"/>
        <end position="92"/>
    </location>
</feature>
<reference evidence="11 12" key="1">
    <citation type="journal article" date="2019" name="Int. J. Syst. Evol. Microbiol.">
        <title>The Global Catalogue of Microorganisms (GCM) 10K type strain sequencing project: providing services to taxonomists for standard genome sequencing and annotation.</title>
        <authorList>
            <consortium name="The Broad Institute Genomics Platform"/>
            <consortium name="The Broad Institute Genome Sequencing Center for Infectious Disease"/>
            <person name="Wu L."/>
            <person name="Ma J."/>
        </authorList>
    </citation>
    <scope>NUCLEOTIDE SEQUENCE [LARGE SCALE GENOMIC DNA]</scope>
    <source>
        <strain evidence="11 12">JCM 4788</strain>
    </source>
</reference>
<feature type="domain" description="Oxo-4-hydroxy-4-carboxy-5-ureidoimidazoline decarboxylase" evidence="10">
    <location>
        <begin position="13"/>
        <end position="162"/>
    </location>
</feature>
<dbReference type="Pfam" id="PF09349">
    <property type="entry name" value="OHCU_decarbox"/>
    <property type="match status" value="1"/>
</dbReference>
<comment type="pathway">
    <text evidence="3">Purine metabolism; urate degradation; (S)-allantoin from urate: step 3/3.</text>
</comment>
<dbReference type="PROSITE" id="PS00768">
    <property type="entry name" value="TRANSTHYRETIN_1"/>
    <property type="match status" value="1"/>
</dbReference>
<proteinExistence type="predicted"/>